<feature type="domain" description="Homeobox" evidence="8">
    <location>
        <begin position="560"/>
        <end position="623"/>
    </location>
</feature>
<evidence type="ECO:0000256" key="1">
    <source>
        <dbReference type="ARBA" id="ARBA00004123"/>
    </source>
</evidence>
<dbReference type="InterPro" id="IPR001356">
    <property type="entry name" value="HD"/>
</dbReference>
<feature type="compositionally biased region" description="Low complexity" evidence="7">
    <location>
        <begin position="676"/>
        <end position="685"/>
    </location>
</feature>
<organism evidence="9 10">
    <name type="scientific">Dermatophagoides farinae</name>
    <name type="common">American house dust mite</name>
    <dbReference type="NCBI Taxonomy" id="6954"/>
    <lineage>
        <taxon>Eukaryota</taxon>
        <taxon>Metazoa</taxon>
        <taxon>Ecdysozoa</taxon>
        <taxon>Arthropoda</taxon>
        <taxon>Chelicerata</taxon>
        <taxon>Arachnida</taxon>
        <taxon>Acari</taxon>
        <taxon>Acariformes</taxon>
        <taxon>Sarcoptiformes</taxon>
        <taxon>Astigmata</taxon>
        <taxon>Psoroptidia</taxon>
        <taxon>Analgoidea</taxon>
        <taxon>Pyroglyphidae</taxon>
        <taxon>Dermatophagoidinae</taxon>
        <taxon>Dermatophagoides</taxon>
    </lineage>
</organism>
<dbReference type="GO" id="GO:0005634">
    <property type="term" value="C:nucleus"/>
    <property type="evidence" value="ECO:0007669"/>
    <property type="project" value="UniProtKB-SubCell"/>
</dbReference>
<name>A0A922HZ76_DERFA</name>
<dbReference type="PANTHER" id="PTHR11850">
    <property type="entry name" value="HOMEOBOX PROTEIN TRANSCRIPTION FACTORS"/>
    <property type="match status" value="1"/>
</dbReference>
<keyword evidence="10" id="KW-1185">Reference proteome</keyword>
<proteinExistence type="inferred from homology"/>
<dbReference type="GO" id="GO:0006355">
    <property type="term" value="P:regulation of DNA-templated transcription"/>
    <property type="evidence" value="ECO:0007669"/>
    <property type="project" value="InterPro"/>
</dbReference>
<comment type="similarity">
    <text evidence="2">Belongs to the TALE/MEIS homeobox family.</text>
</comment>
<evidence type="ECO:0000256" key="7">
    <source>
        <dbReference type="SAM" id="MobiDB-lite"/>
    </source>
</evidence>
<feature type="compositionally biased region" description="Low complexity" evidence="7">
    <location>
        <begin position="332"/>
        <end position="361"/>
    </location>
</feature>
<evidence type="ECO:0000259" key="8">
    <source>
        <dbReference type="PROSITE" id="PS50071"/>
    </source>
</evidence>
<keyword evidence="4 6" id="KW-0371">Homeobox</keyword>
<dbReference type="GO" id="GO:0000987">
    <property type="term" value="F:cis-regulatory region sequence-specific DNA binding"/>
    <property type="evidence" value="ECO:0007669"/>
    <property type="project" value="UniProtKB-ARBA"/>
</dbReference>
<feature type="region of interest" description="Disordered" evidence="7">
    <location>
        <begin position="97"/>
        <end position="120"/>
    </location>
</feature>
<dbReference type="Gene3D" id="1.10.10.60">
    <property type="entry name" value="Homeodomain-like"/>
    <property type="match status" value="1"/>
</dbReference>
<dbReference type="SMART" id="SM00389">
    <property type="entry name" value="HOX"/>
    <property type="match status" value="1"/>
</dbReference>
<feature type="region of interest" description="Disordered" evidence="7">
    <location>
        <begin position="1"/>
        <end position="35"/>
    </location>
</feature>
<evidence type="ECO:0000313" key="10">
    <source>
        <dbReference type="Proteomes" id="UP000790347"/>
    </source>
</evidence>
<feature type="compositionally biased region" description="Low complexity" evidence="7">
    <location>
        <begin position="258"/>
        <end position="278"/>
    </location>
</feature>
<accession>A0A922HZ76</accession>
<feature type="region of interest" description="Disordered" evidence="7">
    <location>
        <begin position="441"/>
        <end position="541"/>
    </location>
</feature>
<reference evidence="9" key="1">
    <citation type="submission" date="2013-05" db="EMBL/GenBank/DDBJ databases">
        <authorList>
            <person name="Yim A.K.Y."/>
            <person name="Chan T.F."/>
            <person name="Ji K.M."/>
            <person name="Liu X.Y."/>
            <person name="Zhou J.W."/>
            <person name="Li R.Q."/>
            <person name="Yang K.Y."/>
            <person name="Li J."/>
            <person name="Li M."/>
            <person name="Law P.T.W."/>
            <person name="Wu Y.L."/>
            <person name="Cai Z.L."/>
            <person name="Qin H."/>
            <person name="Bao Y."/>
            <person name="Leung R.K.K."/>
            <person name="Ng P.K.S."/>
            <person name="Zou J."/>
            <person name="Zhong X.J."/>
            <person name="Ran P.X."/>
            <person name="Zhong N.S."/>
            <person name="Liu Z.G."/>
            <person name="Tsui S.K.W."/>
        </authorList>
    </citation>
    <scope>NUCLEOTIDE SEQUENCE</scope>
    <source>
        <strain evidence="9">Derf</strain>
        <tissue evidence="9">Whole organism</tissue>
    </source>
</reference>
<dbReference type="InterPro" id="IPR009057">
    <property type="entry name" value="Homeodomain-like_sf"/>
</dbReference>
<feature type="compositionally biased region" description="Low complexity" evidence="7">
    <location>
        <begin position="368"/>
        <end position="381"/>
    </location>
</feature>
<dbReference type="CDD" id="cd00086">
    <property type="entry name" value="homeodomain"/>
    <property type="match status" value="1"/>
</dbReference>
<dbReference type="InterPro" id="IPR050224">
    <property type="entry name" value="TALE_homeobox"/>
</dbReference>
<feature type="compositionally biased region" description="Acidic residues" evidence="7">
    <location>
        <begin position="467"/>
        <end position="480"/>
    </location>
</feature>
<dbReference type="InterPro" id="IPR032453">
    <property type="entry name" value="PKNOX/Meis_N"/>
</dbReference>
<feature type="region of interest" description="Disordered" evidence="7">
    <location>
        <begin position="251"/>
        <end position="381"/>
    </location>
</feature>
<gene>
    <name evidence="9" type="primary">PKNOX2</name>
    <name evidence="9" type="ORF">DERF_010541</name>
</gene>
<feature type="compositionally biased region" description="Low complexity" evidence="7">
    <location>
        <begin position="639"/>
        <end position="649"/>
    </location>
</feature>
<feature type="compositionally biased region" description="Low complexity" evidence="7">
    <location>
        <begin position="498"/>
        <end position="512"/>
    </location>
</feature>
<dbReference type="InterPro" id="IPR008422">
    <property type="entry name" value="KN_HD"/>
</dbReference>
<dbReference type="SUPFAM" id="SSF46689">
    <property type="entry name" value="Homeodomain-like"/>
    <property type="match status" value="1"/>
</dbReference>
<evidence type="ECO:0000256" key="3">
    <source>
        <dbReference type="ARBA" id="ARBA00023125"/>
    </source>
</evidence>
<dbReference type="GO" id="GO:0048663">
    <property type="term" value="P:neuron fate commitment"/>
    <property type="evidence" value="ECO:0007669"/>
    <property type="project" value="UniProtKB-ARBA"/>
</dbReference>
<feature type="region of interest" description="Disordered" evidence="7">
    <location>
        <begin position="632"/>
        <end position="699"/>
    </location>
</feature>
<evidence type="ECO:0000256" key="2">
    <source>
        <dbReference type="ARBA" id="ARBA00009661"/>
    </source>
</evidence>
<dbReference type="Pfam" id="PF16493">
    <property type="entry name" value="Meis_PKNOX_N"/>
    <property type="match status" value="1"/>
</dbReference>
<dbReference type="GO" id="GO:0001654">
    <property type="term" value="P:eye development"/>
    <property type="evidence" value="ECO:0007669"/>
    <property type="project" value="UniProtKB-ARBA"/>
</dbReference>
<dbReference type="GO" id="GO:0048646">
    <property type="term" value="P:anatomical structure formation involved in morphogenesis"/>
    <property type="evidence" value="ECO:0007669"/>
    <property type="project" value="UniProtKB-ARBA"/>
</dbReference>
<evidence type="ECO:0000256" key="6">
    <source>
        <dbReference type="PROSITE-ProRule" id="PRU00108"/>
    </source>
</evidence>
<feature type="compositionally biased region" description="Acidic residues" evidence="7">
    <location>
        <begin position="281"/>
        <end position="311"/>
    </location>
</feature>
<reference evidence="9" key="2">
    <citation type="journal article" date="2022" name="Res Sq">
        <title>Comparative Genomics Reveals Insights into the Divergent Evolution of Astigmatic Mites and Household Pest Adaptations.</title>
        <authorList>
            <person name="Xiong Q."/>
            <person name="Wan A.T.-Y."/>
            <person name="Liu X.-Y."/>
            <person name="Fung C.S.-H."/>
            <person name="Xiao X."/>
            <person name="Malainual N."/>
            <person name="Hou J."/>
            <person name="Wang L."/>
            <person name="Wang M."/>
            <person name="Yang K."/>
            <person name="Cui Y."/>
            <person name="Leung E."/>
            <person name="Nong W."/>
            <person name="Shin S.-K."/>
            <person name="Au S."/>
            <person name="Jeong K.Y."/>
            <person name="Chew F.T."/>
            <person name="Hui J."/>
            <person name="Leung T.F."/>
            <person name="Tungtrongchitr A."/>
            <person name="Zhong N."/>
            <person name="Liu Z."/>
            <person name="Tsui S."/>
        </authorList>
    </citation>
    <scope>NUCLEOTIDE SEQUENCE</scope>
    <source>
        <strain evidence="9">Derf</strain>
        <tissue evidence="9">Whole organism</tissue>
    </source>
</reference>
<evidence type="ECO:0000256" key="4">
    <source>
        <dbReference type="ARBA" id="ARBA00023155"/>
    </source>
</evidence>
<protein>
    <submittedName>
        <fullName evidence="9">Homeobox protein pknox2</fullName>
    </submittedName>
</protein>
<comment type="subcellular location">
    <subcellularLocation>
        <location evidence="1 6">Nucleus</location>
    </subcellularLocation>
</comment>
<dbReference type="PROSITE" id="PS50071">
    <property type="entry name" value="HOMEOBOX_2"/>
    <property type="match status" value="1"/>
</dbReference>
<feature type="compositionally biased region" description="Basic and acidic residues" evidence="7">
    <location>
        <begin position="1"/>
        <end position="14"/>
    </location>
</feature>
<sequence length="721" mass="80741">MDILTERFDNNNKNDEEDDDENDCDDDVEDGLNSLNNGKVKTIISSDIDNDDDDDNNNNQLRKDIITSKDIDQLLNDNKQDSYRLINEMNLFNIGQLTSSSSSSSSSSSTTTTTTTTRSTSITPMVNDIIDIEQLERDKNAVYSHPLFPLLALLFEKCELATQSITAFETDSNLAMFNREIEDFINHHHRTLGTNSSFFTDDPEVDSLMIKAIQVFRIHLLELEKVSQLCQDFCQRYISCLRSKMRSDNLIRGNGHQSSMNNGKKNHSSSSSTSSPHSFMDDEYDIDMDVEPMDDDNDDDRDLAPENEEDNTPSLSFLQTTTTIPNEQFFCSNSSPPSSSSSSSSSSSYSTQQQISTSSLHQPPPSPSLSISSQKSNPSSSSLDLLDNIIFNCGQKSQITSNNNHATIMSSGLSNSSLLNFDNTIMSAPSISYLKSMSKCLQQQQQPQPPQQISMTISNNCDSNSDSNDEDDDGDDDDDNDLVHDLSLKSKSFNSESNINDNVDNNNDLYNNRNDDQREVSSYPPIVQSDQPKLKKVKTEKQSIKKKCSNEKQTATNINSNNNSKRGVLPKHATSIMRLWLFQHIVHPYPTEDEKRTIASETNLTLLQVNNWFINARRRILQPMLDSANNSIHHGQTKSLSESSSSSLSMINDPGLDLTTNTAKTVTRKTNRKHSTTTTTTTTLKTKSKTKSQQRQQSLNRFWPQSLANIIQTNDVNPSAN</sequence>
<dbReference type="Proteomes" id="UP000790347">
    <property type="component" value="Unassembled WGS sequence"/>
</dbReference>
<feature type="compositionally biased region" description="Acidic residues" evidence="7">
    <location>
        <begin position="15"/>
        <end position="30"/>
    </location>
</feature>
<keyword evidence="5 6" id="KW-0539">Nucleus</keyword>
<feature type="compositionally biased region" description="Low complexity" evidence="7">
    <location>
        <begin position="98"/>
        <end position="120"/>
    </location>
</feature>
<dbReference type="AlphaFoldDB" id="A0A922HZ76"/>
<dbReference type="EMBL" id="ASGP02000004">
    <property type="protein sequence ID" value="KAH9512143.1"/>
    <property type="molecule type" value="Genomic_DNA"/>
</dbReference>
<feature type="compositionally biased region" description="Polar residues" evidence="7">
    <location>
        <begin position="312"/>
        <end position="331"/>
    </location>
</feature>
<keyword evidence="3 6" id="KW-0238">DNA-binding</keyword>
<feature type="DNA-binding region" description="Homeobox" evidence="6">
    <location>
        <begin position="562"/>
        <end position="624"/>
    </location>
</feature>
<evidence type="ECO:0000256" key="5">
    <source>
        <dbReference type="ARBA" id="ARBA00023242"/>
    </source>
</evidence>
<dbReference type="Pfam" id="PF05920">
    <property type="entry name" value="Homeobox_KN"/>
    <property type="match status" value="1"/>
</dbReference>
<comment type="caution">
    <text evidence="9">The sequence shown here is derived from an EMBL/GenBank/DDBJ whole genome shotgun (WGS) entry which is preliminary data.</text>
</comment>
<dbReference type="FunFam" id="1.10.10.60:FF:000004">
    <property type="entry name" value="Meis2 homeobox isoform 2c"/>
    <property type="match status" value="1"/>
</dbReference>
<evidence type="ECO:0000313" key="9">
    <source>
        <dbReference type="EMBL" id="KAH9512143.1"/>
    </source>
</evidence>
<feature type="compositionally biased region" description="Basic residues" evidence="7">
    <location>
        <begin position="666"/>
        <end position="675"/>
    </location>
</feature>